<evidence type="ECO:0000313" key="3">
    <source>
        <dbReference type="Proteomes" id="UP000195072"/>
    </source>
</evidence>
<comment type="caution">
    <text evidence="2">The sequence shown here is derived from an EMBL/GenBank/DDBJ whole genome shotgun (WGS) entry which is preliminary data.</text>
</comment>
<proteinExistence type="predicted"/>
<dbReference type="RefSeq" id="WP_086897535.1">
    <property type="nucleotide sequence ID" value="NZ_JOOZ01000036.1"/>
</dbReference>
<evidence type="ECO:0000256" key="1">
    <source>
        <dbReference type="SAM" id="MobiDB-lite"/>
    </source>
</evidence>
<protein>
    <submittedName>
        <fullName evidence="2">Uncharacterized protein</fullName>
    </submittedName>
</protein>
<organism evidence="2 3">
    <name type="scientific">Acetobacter senegalensis</name>
    <dbReference type="NCBI Taxonomy" id="446692"/>
    <lineage>
        <taxon>Bacteria</taxon>
        <taxon>Pseudomonadati</taxon>
        <taxon>Pseudomonadota</taxon>
        <taxon>Alphaproteobacteria</taxon>
        <taxon>Acetobacterales</taxon>
        <taxon>Acetobacteraceae</taxon>
        <taxon>Acetobacter</taxon>
    </lineage>
</organism>
<dbReference type="Proteomes" id="UP000195072">
    <property type="component" value="Unassembled WGS sequence"/>
</dbReference>
<name>A0A252EIQ2_9PROT</name>
<feature type="compositionally biased region" description="Basic residues" evidence="1">
    <location>
        <begin position="66"/>
        <end position="76"/>
    </location>
</feature>
<feature type="compositionally biased region" description="Basic and acidic residues" evidence="1">
    <location>
        <begin position="77"/>
        <end position="88"/>
    </location>
</feature>
<sequence>MTRKAVVSIGFREYAMSMTDAATLMKISERATRVDPVDGTFDKFTVVKDAKPFAIHMQIAEVSQKPKPKVIPKSHRLTHEKPNKDIFD</sequence>
<dbReference type="AlphaFoldDB" id="A0A252EIQ2"/>
<reference evidence="2 3" key="1">
    <citation type="submission" date="2014-06" db="EMBL/GenBank/DDBJ databases">
        <authorList>
            <person name="Ju J."/>
            <person name="Zhang J."/>
        </authorList>
    </citation>
    <scope>NUCLEOTIDE SEQUENCE [LARGE SCALE GENOMIC DNA]</scope>
    <source>
        <strain evidence="2">DmL_050</strain>
    </source>
</reference>
<dbReference type="EMBL" id="JOOZ01000036">
    <property type="protein sequence ID" value="OUL66345.1"/>
    <property type="molecule type" value="Genomic_DNA"/>
</dbReference>
<evidence type="ECO:0000313" key="2">
    <source>
        <dbReference type="EMBL" id="OUL66345.1"/>
    </source>
</evidence>
<feature type="region of interest" description="Disordered" evidence="1">
    <location>
        <begin position="64"/>
        <end position="88"/>
    </location>
</feature>
<gene>
    <name evidence="2" type="ORF">HK16_10725</name>
</gene>
<accession>A0A252EIQ2</accession>